<protein>
    <submittedName>
        <fullName evidence="1">Uncharacterized protein</fullName>
    </submittedName>
</protein>
<accession>A0AAV7J8K6</accession>
<evidence type="ECO:0000313" key="1">
    <source>
        <dbReference type="EMBL" id="KAH0568724.1"/>
    </source>
</evidence>
<sequence length="68" mass="7557">MLLHIMEELLNKWGAGFGKCNCDARPRFLRVDVWIKYGVDGVNLGPLEAGTLVTSAEPRAEIRLAKTD</sequence>
<dbReference type="AlphaFoldDB" id="A0AAV7J8K6"/>
<proteinExistence type="predicted"/>
<gene>
    <name evidence="1" type="ORF">KQX54_021414</name>
</gene>
<dbReference type="Proteomes" id="UP000826195">
    <property type="component" value="Unassembled WGS sequence"/>
</dbReference>
<organism evidence="1 2">
    <name type="scientific">Cotesia glomerata</name>
    <name type="common">Lepidopteran parasitic wasp</name>
    <name type="synonym">Apanteles glomeratus</name>
    <dbReference type="NCBI Taxonomy" id="32391"/>
    <lineage>
        <taxon>Eukaryota</taxon>
        <taxon>Metazoa</taxon>
        <taxon>Ecdysozoa</taxon>
        <taxon>Arthropoda</taxon>
        <taxon>Hexapoda</taxon>
        <taxon>Insecta</taxon>
        <taxon>Pterygota</taxon>
        <taxon>Neoptera</taxon>
        <taxon>Endopterygota</taxon>
        <taxon>Hymenoptera</taxon>
        <taxon>Apocrita</taxon>
        <taxon>Ichneumonoidea</taxon>
        <taxon>Braconidae</taxon>
        <taxon>Microgastrinae</taxon>
        <taxon>Cotesia</taxon>
    </lineage>
</organism>
<dbReference type="EMBL" id="JAHXZJ010000001">
    <property type="protein sequence ID" value="KAH0568724.1"/>
    <property type="molecule type" value="Genomic_DNA"/>
</dbReference>
<name>A0AAV7J8K6_COTGL</name>
<comment type="caution">
    <text evidence="1">The sequence shown here is derived from an EMBL/GenBank/DDBJ whole genome shotgun (WGS) entry which is preliminary data.</text>
</comment>
<evidence type="ECO:0000313" key="2">
    <source>
        <dbReference type="Proteomes" id="UP000826195"/>
    </source>
</evidence>
<reference evidence="1 2" key="1">
    <citation type="journal article" date="2021" name="J. Hered.">
        <title>A chromosome-level genome assembly of the parasitoid wasp, Cotesia glomerata (Hymenoptera: Braconidae).</title>
        <authorList>
            <person name="Pinto B.J."/>
            <person name="Weis J.J."/>
            <person name="Gamble T."/>
            <person name="Ode P.J."/>
            <person name="Paul R."/>
            <person name="Zaspel J.M."/>
        </authorList>
    </citation>
    <scope>NUCLEOTIDE SEQUENCE [LARGE SCALE GENOMIC DNA]</scope>
    <source>
        <strain evidence="1">CgM1</strain>
    </source>
</reference>
<keyword evidence="2" id="KW-1185">Reference proteome</keyword>